<comment type="similarity">
    <text evidence="2">Belongs to the bZIP family.</text>
</comment>
<dbReference type="EMBL" id="JACGWJ010000003">
    <property type="protein sequence ID" value="KAL0429517.1"/>
    <property type="molecule type" value="Genomic_DNA"/>
</dbReference>
<dbReference type="SMART" id="SM00338">
    <property type="entry name" value="BRLZ"/>
    <property type="match status" value="1"/>
</dbReference>
<feature type="region of interest" description="Disordered" evidence="7">
    <location>
        <begin position="101"/>
        <end position="126"/>
    </location>
</feature>
<keyword evidence="5" id="KW-0804">Transcription</keyword>
<dbReference type="PROSITE" id="PS00036">
    <property type="entry name" value="BZIP_BASIC"/>
    <property type="match status" value="1"/>
</dbReference>
<keyword evidence="3" id="KW-0805">Transcription regulation</keyword>
<dbReference type="PANTHER" id="PTHR46408">
    <property type="entry name" value="BASIC LEUCINE ZIPPER 63"/>
    <property type="match status" value="1"/>
</dbReference>
<accession>A0AAW2VJZ7</accession>
<feature type="compositionally biased region" description="Polar residues" evidence="7">
    <location>
        <begin position="72"/>
        <end position="83"/>
    </location>
</feature>
<feature type="region of interest" description="Disordered" evidence="7">
    <location>
        <begin position="66"/>
        <end position="89"/>
    </location>
</feature>
<reference evidence="9" key="1">
    <citation type="submission" date="2020-06" db="EMBL/GenBank/DDBJ databases">
        <authorList>
            <person name="Li T."/>
            <person name="Hu X."/>
            <person name="Zhang T."/>
            <person name="Song X."/>
            <person name="Zhang H."/>
            <person name="Dai N."/>
            <person name="Sheng W."/>
            <person name="Hou X."/>
            <person name="Wei L."/>
        </authorList>
    </citation>
    <scope>NUCLEOTIDE SEQUENCE</scope>
    <source>
        <strain evidence="9">G02</strain>
        <tissue evidence="9">Leaf</tissue>
    </source>
</reference>
<reference evidence="9" key="2">
    <citation type="journal article" date="2024" name="Plant">
        <title>Genomic evolution and insights into agronomic trait innovations of Sesamum species.</title>
        <authorList>
            <person name="Miao H."/>
            <person name="Wang L."/>
            <person name="Qu L."/>
            <person name="Liu H."/>
            <person name="Sun Y."/>
            <person name="Le M."/>
            <person name="Wang Q."/>
            <person name="Wei S."/>
            <person name="Zheng Y."/>
            <person name="Lin W."/>
            <person name="Duan Y."/>
            <person name="Cao H."/>
            <person name="Xiong S."/>
            <person name="Wang X."/>
            <person name="Wei L."/>
            <person name="Li C."/>
            <person name="Ma Q."/>
            <person name="Ju M."/>
            <person name="Zhao R."/>
            <person name="Li G."/>
            <person name="Mu C."/>
            <person name="Tian Q."/>
            <person name="Mei H."/>
            <person name="Zhang T."/>
            <person name="Gao T."/>
            <person name="Zhang H."/>
        </authorList>
    </citation>
    <scope>NUCLEOTIDE SEQUENCE</scope>
    <source>
        <strain evidence="9">G02</strain>
    </source>
</reference>
<proteinExistence type="inferred from homology"/>
<feature type="compositionally biased region" description="Acidic residues" evidence="7">
    <location>
        <begin position="246"/>
        <end position="256"/>
    </location>
</feature>
<comment type="subcellular location">
    <subcellularLocation>
        <location evidence="1">Nucleus</location>
    </subcellularLocation>
</comment>
<evidence type="ECO:0000256" key="1">
    <source>
        <dbReference type="ARBA" id="ARBA00004123"/>
    </source>
</evidence>
<feature type="domain" description="BZIP" evidence="8">
    <location>
        <begin position="266"/>
        <end position="321"/>
    </location>
</feature>
<keyword evidence="4" id="KW-0238">DNA-binding</keyword>
<dbReference type="InterPro" id="IPR004827">
    <property type="entry name" value="bZIP"/>
</dbReference>
<dbReference type="Pfam" id="PF00170">
    <property type="entry name" value="bZIP_1"/>
    <property type="match status" value="1"/>
</dbReference>
<evidence type="ECO:0000256" key="7">
    <source>
        <dbReference type="SAM" id="MobiDB-lite"/>
    </source>
</evidence>
<organism evidence="9">
    <name type="scientific">Sesamum radiatum</name>
    <name type="common">Black benniseed</name>
    <dbReference type="NCBI Taxonomy" id="300843"/>
    <lineage>
        <taxon>Eukaryota</taxon>
        <taxon>Viridiplantae</taxon>
        <taxon>Streptophyta</taxon>
        <taxon>Embryophyta</taxon>
        <taxon>Tracheophyta</taxon>
        <taxon>Spermatophyta</taxon>
        <taxon>Magnoliopsida</taxon>
        <taxon>eudicotyledons</taxon>
        <taxon>Gunneridae</taxon>
        <taxon>Pentapetalae</taxon>
        <taxon>asterids</taxon>
        <taxon>lamiids</taxon>
        <taxon>Lamiales</taxon>
        <taxon>Pedaliaceae</taxon>
        <taxon>Sesamum</taxon>
    </lineage>
</organism>
<name>A0AAW2VJZ7_SESRA</name>
<dbReference type="GO" id="GO:0046983">
    <property type="term" value="F:protein dimerization activity"/>
    <property type="evidence" value="ECO:0007669"/>
    <property type="project" value="UniProtKB-ARBA"/>
</dbReference>
<evidence type="ECO:0000256" key="5">
    <source>
        <dbReference type="ARBA" id="ARBA00023163"/>
    </source>
</evidence>
<dbReference type="Pfam" id="PF12498">
    <property type="entry name" value="bZIP_C"/>
    <property type="match status" value="1"/>
</dbReference>
<evidence type="ECO:0000256" key="2">
    <source>
        <dbReference type="ARBA" id="ARBA00007163"/>
    </source>
</evidence>
<evidence type="ECO:0000259" key="8">
    <source>
        <dbReference type="PROSITE" id="PS50217"/>
    </source>
</evidence>
<dbReference type="PROSITE" id="PS50217">
    <property type="entry name" value="BZIP"/>
    <property type="match status" value="1"/>
</dbReference>
<dbReference type="GO" id="GO:0003677">
    <property type="term" value="F:DNA binding"/>
    <property type="evidence" value="ECO:0007669"/>
    <property type="project" value="UniProtKB-KW"/>
</dbReference>
<evidence type="ECO:0000256" key="6">
    <source>
        <dbReference type="ARBA" id="ARBA00023242"/>
    </source>
</evidence>
<comment type="caution">
    <text evidence="9">The sequence shown here is derived from an EMBL/GenBank/DDBJ whole genome shotgun (WGS) entry which is preliminary data.</text>
</comment>
<dbReference type="GO" id="GO:0005634">
    <property type="term" value="C:nucleus"/>
    <property type="evidence" value="ECO:0007669"/>
    <property type="project" value="UniProtKB-SubCell"/>
</dbReference>
<dbReference type="InterPro" id="IPR020983">
    <property type="entry name" value="Basic_leucine-zipper_C"/>
</dbReference>
<dbReference type="Gene3D" id="1.20.5.170">
    <property type="match status" value="1"/>
</dbReference>
<protein>
    <submittedName>
        <fullName evidence="9">Light-inducible protein CP</fullName>
    </submittedName>
</protein>
<dbReference type="SUPFAM" id="SSF57959">
    <property type="entry name" value="Leucine zipper domain"/>
    <property type="match status" value="1"/>
</dbReference>
<evidence type="ECO:0000256" key="4">
    <source>
        <dbReference type="ARBA" id="ARBA00023125"/>
    </source>
</evidence>
<dbReference type="PANTHER" id="PTHR46408:SF10">
    <property type="entry name" value="BASIC LEUCINE ZIPPER 63"/>
    <property type="match status" value="1"/>
</dbReference>
<feature type="region of interest" description="Disordered" evidence="7">
    <location>
        <begin position="237"/>
        <end position="269"/>
    </location>
</feature>
<dbReference type="FunFam" id="1.20.5.170:FF:000020">
    <property type="entry name" value="BZIP transcription factor"/>
    <property type="match status" value="1"/>
</dbReference>
<dbReference type="AlphaFoldDB" id="A0AAW2VJZ7"/>
<dbReference type="InterPro" id="IPR046347">
    <property type="entry name" value="bZIP_sf"/>
</dbReference>
<evidence type="ECO:0000256" key="3">
    <source>
        <dbReference type="ARBA" id="ARBA00023015"/>
    </source>
</evidence>
<keyword evidence="6" id="KW-0539">Nucleus</keyword>
<gene>
    <name evidence="9" type="ORF">Sradi_0577700</name>
</gene>
<sequence>MDRMFQVDEIPDQLWSPHSPIRLSLEEEEEADYPSSSAITTTAASKMMRMNRSSSEWAFQRFLQETAESDRTTTTLQSPSSSMHPPKNDEVVEIKGNHHYSLVGANSNPQQPEAAPGPPPDIPIDSKEYQTYLKSRLQLACAAVALTWASNDKAQESAATVSRASNPSQLESHINHKVMKHTKLDILDELNMPLSALAMNIESGHDSSKLQDIDAGEPVSVSPLPAVLKKSVAQVKSVTSGSSVEQSDDDEAEGENEATQNMDATDAKRVRRMLSNRESARRSRRRKQAHLTELETQGTQLKVENSSLLKRLTDITHKYNEAAVDNRVLKADVETLRAKVKMAEETVKRVTGLNPLFQAMSEISTMGMASFVNSPDTSADAAVPVQDDLKQDYHNTPSNSHTSMGNHTIQNGMMHAAPGENVQANATTTVRPNEMGRTVSMHRVASLEHLQKRIRVSSGTQGAGEP</sequence>
<feature type="region of interest" description="Disordered" evidence="7">
    <location>
        <begin position="1"/>
        <end position="21"/>
    </location>
</feature>
<dbReference type="GO" id="GO:0003700">
    <property type="term" value="F:DNA-binding transcription factor activity"/>
    <property type="evidence" value="ECO:0007669"/>
    <property type="project" value="InterPro"/>
</dbReference>
<evidence type="ECO:0000313" key="9">
    <source>
        <dbReference type="EMBL" id="KAL0429517.1"/>
    </source>
</evidence>